<gene>
    <name evidence="8" type="ORF">BDV28DRAFT_139317</name>
</gene>
<proteinExistence type="predicted"/>
<dbReference type="AlphaFoldDB" id="A0A5N6YY78"/>
<dbReference type="OrthoDB" id="199599at2759"/>
<evidence type="ECO:0000256" key="2">
    <source>
        <dbReference type="ARBA" id="ARBA00022692"/>
    </source>
</evidence>
<feature type="transmembrane region" description="Helical" evidence="6">
    <location>
        <begin position="130"/>
        <end position="151"/>
    </location>
</feature>
<dbReference type="Proteomes" id="UP000327118">
    <property type="component" value="Unassembled WGS sequence"/>
</dbReference>
<dbReference type="PANTHER" id="PTHR34187">
    <property type="entry name" value="FGR18P"/>
    <property type="match status" value="1"/>
</dbReference>
<evidence type="ECO:0000256" key="3">
    <source>
        <dbReference type="ARBA" id="ARBA00022989"/>
    </source>
</evidence>
<feature type="compositionally biased region" description="Basic and acidic residues" evidence="5">
    <location>
        <begin position="1"/>
        <end position="16"/>
    </location>
</feature>
<reference evidence="9" key="1">
    <citation type="submission" date="2019-04" db="EMBL/GenBank/DDBJ databases">
        <title>Friends and foes A comparative genomics studyof 23 Aspergillus species from section Flavi.</title>
        <authorList>
            <consortium name="DOE Joint Genome Institute"/>
            <person name="Kjaerbolling I."/>
            <person name="Vesth T."/>
            <person name="Frisvad J.C."/>
            <person name="Nybo J.L."/>
            <person name="Theobald S."/>
            <person name="Kildgaard S."/>
            <person name="Isbrandt T."/>
            <person name="Kuo A."/>
            <person name="Sato A."/>
            <person name="Lyhne E.K."/>
            <person name="Kogle M.E."/>
            <person name="Wiebenga A."/>
            <person name="Kun R.S."/>
            <person name="Lubbers R.J."/>
            <person name="Makela M.R."/>
            <person name="Barry K."/>
            <person name="Chovatia M."/>
            <person name="Clum A."/>
            <person name="Daum C."/>
            <person name="Haridas S."/>
            <person name="He G."/>
            <person name="LaButti K."/>
            <person name="Lipzen A."/>
            <person name="Mondo S."/>
            <person name="Riley R."/>
            <person name="Salamov A."/>
            <person name="Simmons B.A."/>
            <person name="Magnuson J.K."/>
            <person name="Henrissat B."/>
            <person name="Mortensen U.H."/>
            <person name="Larsen T.O."/>
            <person name="Devries R.P."/>
            <person name="Grigoriev I.V."/>
            <person name="Machida M."/>
            <person name="Baker S.E."/>
            <person name="Andersen M.R."/>
        </authorList>
    </citation>
    <scope>NUCLEOTIDE SEQUENCE [LARGE SCALE GENOMIC DNA]</scope>
    <source>
        <strain evidence="9">CBS 553.77</strain>
    </source>
</reference>
<organism evidence="8 9">
    <name type="scientific">Aspergillus coremiiformis</name>
    <dbReference type="NCBI Taxonomy" id="138285"/>
    <lineage>
        <taxon>Eukaryota</taxon>
        <taxon>Fungi</taxon>
        <taxon>Dikarya</taxon>
        <taxon>Ascomycota</taxon>
        <taxon>Pezizomycotina</taxon>
        <taxon>Eurotiomycetes</taxon>
        <taxon>Eurotiomycetidae</taxon>
        <taxon>Eurotiales</taxon>
        <taxon>Aspergillaceae</taxon>
        <taxon>Aspergillus</taxon>
        <taxon>Aspergillus subgen. Circumdati</taxon>
    </lineage>
</organism>
<evidence type="ECO:0000313" key="9">
    <source>
        <dbReference type="Proteomes" id="UP000327118"/>
    </source>
</evidence>
<feature type="transmembrane region" description="Helical" evidence="6">
    <location>
        <begin position="163"/>
        <end position="192"/>
    </location>
</feature>
<dbReference type="GO" id="GO:0012505">
    <property type="term" value="C:endomembrane system"/>
    <property type="evidence" value="ECO:0007669"/>
    <property type="project" value="UniProtKB-SubCell"/>
</dbReference>
<evidence type="ECO:0000313" key="8">
    <source>
        <dbReference type="EMBL" id="KAE8350332.1"/>
    </source>
</evidence>
<feature type="transmembrane region" description="Helical" evidence="6">
    <location>
        <begin position="213"/>
        <end position="235"/>
    </location>
</feature>
<sequence>MVDRSNHHPQSHHLEPDTSVTGNEVRPPSPTASATSHSRGEDYRERDAVELHEIETQQDNEVASSTVSISSGEDRVTTRRATSRTSQRTERSRAPRKGLVGKIQRFWSRNIVLTVSQKNNRDHFALERTFLAYIRTSVVIAMQGVLIAQLFRLQQHRSPPDQLTYYAVAIPLSIACQGIAIVVAVVGAARFWKQQNAVALGTVHAGGWELNCIGLLIALIILAIFVLSIAIMVAIE</sequence>
<evidence type="ECO:0000256" key="6">
    <source>
        <dbReference type="SAM" id="Phobius"/>
    </source>
</evidence>
<keyword evidence="4 6" id="KW-0472">Membrane</keyword>
<evidence type="ECO:0000259" key="7">
    <source>
        <dbReference type="Pfam" id="PF02656"/>
    </source>
</evidence>
<feature type="domain" description="DUF202" evidence="7">
    <location>
        <begin position="121"/>
        <end position="196"/>
    </location>
</feature>
<protein>
    <recommendedName>
        <fullName evidence="7">DUF202 domain-containing protein</fullName>
    </recommendedName>
</protein>
<dbReference type="PANTHER" id="PTHR34187:SF1">
    <property type="entry name" value="DUF202 DOMAIN-CONTAINING PROTEIN"/>
    <property type="match status" value="1"/>
</dbReference>
<evidence type="ECO:0000256" key="1">
    <source>
        <dbReference type="ARBA" id="ARBA00004127"/>
    </source>
</evidence>
<dbReference type="InterPro" id="IPR052053">
    <property type="entry name" value="IM_YidH-like"/>
</dbReference>
<accession>A0A5N6YY78</accession>
<evidence type="ECO:0000256" key="5">
    <source>
        <dbReference type="SAM" id="MobiDB-lite"/>
    </source>
</evidence>
<dbReference type="EMBL" id="ML739232">
    <property type="protein sequence ID" value="KAE8350332.1"/>
    <property type="molecule type" value="Genomic_DNA"/>
</dbReference>
<feature type="compositionally biased region" description="Polar residues" evidence="5">
    <location>
        <begin position="57"/>
        <end position="71"/>
    </location>
</feature>
<dbReference type="Pfam" id="PF02656">
    <property type="entry name" value="DUF202"/>
    <property type="match status" value="1"/>
</dbReference>
<evidence type="ECO:0000256" key="4">
    <source>
        <dbReference type="ARBA" id="ARBA00023136"/>
    </source>
</evidence>
<name>A0A5N6YY78_9EURO</name>
<dbReference type="InterPro" id="IPR003807">
    <property type="entry name" value="DUF202"/>
</dbReference>
<keyword evidence="3 6" id="KW-1133">Transmembrane helix</keyword>
<comment type="subcellular location">
    <subcellularLocation>
        <location evidence="1">Endomembrane system</location>
        <topology evidence="1">Multi-pass membrane protein</topology>
    </subcellularLocation>
</comment>
<feature type="compositionally biased region" description="Basic and acidic residues" evidence="5">
    <location>
        <begin position="38"/>
        <end position="55"/>
    </location>
</feature>
<keyword evidence="2 6" id="KW-0812">Transmembrane</keyword>
<keyword evidence="9" id="KW-1185">Reference proteome</keyword>
<feature type="region of interest" description="Disordered" evidence="5">
    <location>
        <begin position="1"/>
        <end position="96"/>
    </location>
</feature>